<feature type="transmembrane region" description="Helical" evidence="1">
    <location>
        <begin position="146"/>
        <end position="169"/>
    </location>
</feature>
<keyword evidence="1" id="KW-1133">Transmembrane helix</keyword>
<protein>
    <recommendedName>
        <fullName evidence="4">Microtubule associated protein</fullName>
    </recommendedName>
</protein>
<keyword evidence="1" id="KW-0472">Membrane</keyword>
<organism evidence="2 3">
    <name type="scientific">Meristemomyces frigidus</name>
    <dbReference type="NCBI Taxonomy" id="1508187"/>
    <lineage>
        <taxon>Eukaryota</taxon>
        <taxon>Fungi</taxon>
        <taxon>Dikarya</taxon>
        <taxon>Ascomycota</taxon>
        <taxon>Pezizomycotina</taxon>
        <taxon>Dothideomycetes</taxon>
        <taxon>Dothideomycetidae</taxon>
        <taxon>Mycosphaerellales</taxon>
        <taxon>Teratosphaeriaceae</taxon>
        <taxon>Meristemomyces</taxon>
    </lineage>
</organism>
<proteinExistence type="predicted"/>
<accession>A0AAN7TMW9</accession>
<evidence type="ECO:0008006" key="4">
    <source>
        <dbReference type="Google" id="ProtNLM"/>
    </source>
</evidence>
<dbReference type="Pfam" id="PF10067">
    <property type="entry name" value="DUF2306"/>
    <property type="match status" value="1"/>
</dbReference>
<keyword evidence="1" id="KW-0812">Transmembrane</keyword>
<feature type="transmembrane region" description="Helical" evidence="1">
    <location>
        <begin position="29"/>
        <end position="48"/>
    </location>
</feature>
<gene>
    <name evidence="2" type="ORF">LTR62_005914</name>
</gene>
<feature type="transmembrane region" description="Helical" evidence="1">
    <location>
        <begin position="84"/>
        <end position="104"/>
    </location>
</feature>
<dbReference type="AlphaFoldDB" id="A0AAN7TMW9"/>
<dbReference type="EMBL" id="JAVRRL010000005">
    <property type="protein sequence ID" value="KAK5117297.1"/>
    <property type="molecule type" value="Genomic_DNA"/>
</dbReference>
<reference evidence="2" key="1">
    <citation type="submission" date="2023-08" db="EMBL/GenBank/DDBJ databases">
        <title>Black Yeasts Isolated from many extreme environments.</title>
        <authorList>
            <person name="Coleine C."/>
            <person name="Stajich J.E."/>
            <person name="Selbmann L."/>
        </authorList>
    </citation>
    <scope>NUCLEOTIDE SEQUENCE</scope>
    <source>
        <strain evidence="2">CCFEE 5401</strain>
    </source>
</reference>
<dbReference type="InterPro" id="IPR018750">
    <property type="entry name" value="DUF2306_membrane"/>
</dbReference>
<evidence type="ECO:0000313" key="3">
    <source>
        <dbReference type="Proteomes" id="UP001310890"/>
    </source>
</evidence>
<sequence length="366" mass="40516">MALHTPNPNPNPFVRVMRKVYNPIGFSRGYNSLLFLIFAGVLLGFSLAKLPSLDVNGYWINNNAPGESYYFGPANYFYNSMIRLHLYTCIPAGILGVWQFLPLLRHNFLLLHRINGYLVILLLLVTNIGALGVARHAFGGSLATQGFVGVLAILTYTSIFLAYWNIKVLQIDQHRAWMLRLYVYLGTIITVRLINIVVAAVISRGSKYFTYYTAMECQKVACMAGGTDLFTSYYPSCLTNPKGLAIVRADLTSAANIAEIAASLAIPFAVSCWLALALHAFAVELYLHLTPAEGERLRQVSYERQLERGLEPAGSVGLVAERIGDAAAWVPLHERAKESDRLEGSSLERKFTSDLAAVSESEEARK</sequence>
<feature type="transmembrane region" description="Helical" evidence="1">
    <location>
        <begin position="181"/>
        <end position="202"/>
    </location>
</feature>
<dbReference type="Proteomes" id="UP001310890">
    <property type="component" value="Unassembled WGS sequence"/>
</dbReference>
<comment type="caution">
    <text evidence="2">The sequence shown here is derived from an EMBL/GenBank/DDBJ whole genome shotgun (WGS) entry which is preliminary data.</text>
</comment>
<name>A0AAN7TMW9_9PEZI</name>
<evidence type="ECO:0000313" key="2">
    <source>
        <dbReference type="EMBL" id="KAK5117297.1"/>
    </source>
</evidence>
<feature type="transmembrane region" description="Helical" evidence="1">
    <location>
        <begin position="260"/>
        <end position="287"/>
    </location>
</feature>
<evidence type="ECO:0000256" key="1">
    <source>
        <dbReference type="SAM" id="Phobius"/>
    </source>
</evidence>
<feature type="transmembrane region" description="Helical" evidence="1">
    <location>
        <begin position="116"/>
        <end position="134"/>
    </location>
</feature>